<organism evidence="1 2">
    <name type="scientific">Blattamonas nauphoetae</name>
    <dbReference type="NCBI Taxonomy" id="2049346"/>
    <lineage>
        <taxon>Eukaryota</taxon>
        <taxon>Metamonada</taxon>
        <taxon>Preaxostyla</taxon>
        <taxon>Oxymonadida</taxon>
        <taxon>Blattamonas</taxon>
    </lineage>
</organism>
<accession>A0ABQ9WRS1</accession>
<comment type="caution">
    <text evidence="1">The sequence shown here is derived from an EMBL/GenBank/DDBJ whole genome shotgun (WGS) entry which is preliminary data.</text>
</comment>
<dbReference type="EMBL" id="JARBJD010000613">
    <property type="protein sequence ID" value="KAK2940735.1"/>
    <property type="molecule type" value="Genomic_DNA"/>
</dbReference>
<keyword evidence="2" id="KW-1185">Reference proteome</keyword>
<dbReference type="InterPro" id="IPR011050">
    <property type="entry name" value="Pectin_lyase_fold/virulence"/>
</dbReference>
<name>A0ABQ9WRS1_9EUKA</name>
<dbReference type="Proteomes" id="UP001281761">
    <property type="component" value="Unassembled WGS sequence"/>
</dbReference>
<sequence>MRRIMQYCELDIVEIDSLIPARRLSQTCLGVSVSDSVGALQNTVVQDHNIGGSFHFQNNTLSSSTSTHLARKDVFLTAAFSDLFKEELEFLDPPYTFTGDEYSQEQSHMYWSLSTFLDLTIPPRFKYATIANPITYTDCSFTKMTEEQPDPASLSIQLGNGGAILVASRDTEACPTVTIEDSKFVQCTSVSNGGAICISSAGTHSITRSSFTSCEAGASGGGACTLNTIYNQNIAISYSKFVSNSASMKCGGLYALSAASLMFCHFEGNTAPQHPDWNIESPHYSLTAVFGCTQSIDSKVTDDVLFVASGVEGGDCSFSSPCGSLSAALLKVGASESKEIKLGAGNFGEVHIEARVGLDKTLVIVLSSLDNPGTVTLTLLDLVPLTGASIVECTADASVSLNNLRMIGVDGISSTFVFSAGTVTFTLCHFDSLSSMKCSLISVSATAVVKIDRSIFIQIESSSSVVSVIGGRLTLEKVIFQRLTRTSGLGGAALDCKNAASITIGGRFSNCHSKTGLCGAIHLNATDLSTIKLADIFFLLNRGCNESVAHDIHLSTINVDDFISKFHYYMDSASLSPHIVDDDDKSGPIDLLTVFHVYGESDSFNQIKYCPSSFTPSDVEALDLSSPDFEKDGFGLYLSSIVDDLGTRLK</sequence>
<protein>
    <submittedName>
        <fullName evidence="1">Uncharacterized protein</fullName>
    </submittedName>
</protein>
<proteinExistence type="predicted"/>
<evidence type="ECO:0000313" key="2">
    <source>
        <dbReference type="Proteomes" id="UP001281761"/>
    </source>
</evidence>
<gene>
    <name evidence="1" type="ORF">BLNAU_24353</name>
</gene>
<evidence type="ECO:0000313" key="1">
    <source>
        <dbReference type="EMBL" id="KAK2940735.1"/>
    </source>
</evidence>
<reference evidence="1 2" key="1">
    <citation type="journal article" date="2022" name="bioRxiv">
        <title>Genomics of Preaxostyla Flagellates Illuminates Evolutionary Transitions and the Path Towards Mitochondrial Loss.</title>
        <authorList>
            <person name="Novak L.V.F."/>
            <person name="Treitli S.C."/>
            <person name="Pyrih J."/>
            <person name="Halakuc P."/>
            <person name="Pipaliya S.V."/>
            <person name="Vacek V."/>
            <person name="Brzon O."/>
            <person name="Soukal P."/>
            <person name="Eme L."/>
            <person name="Dacks J.B."/>
            <person name="Karnkowska A."/>
            <person name="Elias M."/>
            <person name="Hampl V."/>
        </authorList>
    </citation>
    <scope>NUCLEOTIDE SEQUENCE [LARGE SCALE GENOMIC DNA]</scope>
    <source>
        <strain evidence="1">NAU3</strain>
        <tissue evidence="1">Gut</tissue>
    </source>
</reference>
<dbReference type="SUPFAM" id="SSF51126">
    <property type="entry name" value="Pectin lyase-like"/>
    <property type="match status" value="2"/>
</dbReference>